<proteinExistence type="predicted"/>
<keyword evidence="6" id="KW-1185">Reference proteome</keyword>
<dbReference type="Proteomes" id="UP000008922">
    <property type="component" value="Chromosome"/>
</dbReference>
<organism evidence="5 6">
    <name type="scientific">Anaerolinea thermophila (strain DSM 14523 / JCM 11388 / NBRC 100420 / UNI-1)</name>
    <dbReference type="NCBI Taxonomy" id="926569"/>
    <lineage>
        <taxon>Bacteria</taxon>
        <taxon>Bacillati</taxon>
        <taxon>Chloroflexota</taxon>
        <taxon>Anaerolineae</taxon>
        <taxon>Anaerolineales</taxon>
        <taxon>Anaerolineaceae</taxon>
        <taxon>Anaerolinea</taxon>
    </lineage>
</organism>
<evidence type="ECO:0000256" key="2">
    <source>
        <dbReference type="SAM" id="MobiDB-lite"/>
    </source>
</evidence>
<dbReference type="AlphaFoldDB" id="E8MZ78"/>
<evidence type="ECO:0000256" key="1">
    <source>
        <dbReference type="ARBA" id="ARBA00022679"/>
    </source>
</evidence>
<dbReference type="NCBIfam" id="NF006421">
    <property type="entry name" value="PRK08673.1"/>
    <property type="match status" value="1"/>
</dbReference>
<dbReference type="Pfam" id="PF00793">
    <property type="entry name" value="DAHP_synth_1"/>
    <property type="match status" value="1"/>
</dbReference>
<dbReference type="InterPro" id="IPR041071">
    <property type="entry name" value="DAHP_snth_FXD"/>
</dbReference>
<feature type="domain" description="DAHP synthase ferredoxin-like" evidence="4">
    <location>
        <begin position="1"/>
        <end position="66"/>
    </location>
</feature>
<dbReference type="HOGENOM" id="CLU_062599_0_0_0"/>
<gene>
    <name evidence="5" type="primary">aroF</name>
    <name evidence="5" type="ordered locus">ANT_01870</name>
</gene>
<dbReference type="GO" id="GO:0016832">
    <property type="term" value="F:aldehyde-lyase activity"/>
    <property type="evidence" value="ECO:0007669"/>
    <property type="project" value="InterPro"/>
</dbReference>
<sequence length="358" mass="38838">MMIIMRADATQEQISQVVARVEAVGLRAHLSRGQERTLIGAIGDDRTIDKGHFAVLPGVDRVVPILRPYKLASREFSPENTVFPLDGVSIGGNEIVLIAGPCSVESRAQLMEIAHAVREAGAHALRGGAYKPRTSPYAFQGLGEEGLELLAEAREETGLPIVTEVMAPEMVPLVAKYADVLQIGARNMQNFALLHAAGESQRPVLLKRGMSATIEELLMAAEYILSHGNRRVILCERGIRTFENATRNTTDINAIPVVKSLSHLPVILDPSHSTGKWEYVLPIARAAIAAGADGLIVEVHPHPEEALSDGGQSLKPERFVEMVEQVRRIAQAIGRDVAPSPHRERLASPLGAGRRDEQ</sequence>
<evidence type="ECO:0000259" key="4">
    <source>
        <dbReference type="Pfam" id="PF18152"/>
    </source>
</evidence>
<dbReference type="InterPro" id="IPR052899">
    <property type="entry name" value="Class-I_DAHP_synthase"/>
</dbReference>
<dbReference type="Pfam" id="PF18152">
    <property type="entry name" value="DAHP_snth_FXD"/>
    <property type="match status" value="1"/>
</dbReference>
<dbReference type="SUPFAM" id="SSF51569">
    <property type="entry name" value="Aldolase"/>
    <property type="match status" value="1"/>
</dbReference>
<dbReference type="eggNOG" id="COG2876">
    <property type="taxonomic scope" value="Bacteria"/>
</dbReference>
<evidence type="ECO:0000313" key="5">
    <source>
        <dbReference type="EMBL" id="BAJ62221.1"/>
    </source>
</evidence>
<dbReference type="InterPro" id="IPR006268">
    <property type="entry name" value="DAHP_syn_2"/>
</dbReference>
<dbReference type="EC" id="2.5.1.54" evidence="5"/>
<dbReference type="OrthoDB" id="9780456at2"/>
<dbReference type="FunCoup" id="E8MZ78">
    <property type="interactions" value="296"/>
</dbReference>
<dbReference type="EMBL" id="AP012029">
    <property type="protein sequence ID" value="BAJ62221.1"/>
    <property type="molecule type" value="Genomic_DNA"/>
</dbReference>
<accession>E8MZ78</accession>
<evidence type="ECO:0000313" key="6">
    <source>
        <dbReference type="Proteomes" id="UP000008922"/>
    </source>
</evidence>
<dbReference type="InterPro" id="IPR006218">
    <property type="entry name" value="DAHP1/KDSA"/>
</dbReference>
<feature type="region of interest" description="Disordered" evidence="2">
    <location>
        <begin position="334"/>
        <end position="358"/>
    </location>
</feature>
<dbReference type="Gene3D" id="3.30.70.1140">
    <property type="entry name" value="Phospho-2-dehydro-3-deoxyheptonate aldolase, domain 1"/>
    <property type="match status" value="1"/>
</dbReference>
<dbReference type="NCBIfam" id="TIGR01361">
    <property type="entry name" value="DAHP_synth_Bsub"/>
    <property type="match status" value="1"/>
</dbReference>
<reference evidence="5 6" key="1">
    <citation type="submission" date="2010-12" db="EMBL/GenBank/DDBJ databases">
        <title>Whole genome sequence of Anaerolinea thermophila UNI-1.</title>
        <authorList>
            <person name="Narita-Yamada S."/>
            <person name="Kishi E."/>
            <person name="Watanabe Y."/>
            <person name="Takasaki K."/>
            <person name="Ankai A."/>
            <person name="Oguchi A."/>
            <person name="Fukui S."/>
            <person name="Takahashi M."/>
            <person name="Yashiro I."/>
            <person name="Hosoyama A."/>
            <person name="Sekiguchi Y."/>
            <person name="Hanada S."/>
            <person name="Fujita N."/>
        </authorList>
    </citation>
    <scope>NUCLEOTIDE SEQUENCE [LARGE SCALE GENOMIC DNA]</scope>
    <source>
        <strain evidence="6">DSM 14523 / JCM 11388 / NBRC 100420 / UNI-1</strain>
    </source>
</reference>
<name>E8MZ78_ANATU</name>
<evidence type="ECO:0000259" key="3">
    <source>
        <dbReference type="Pfam" id="PF00793"/>
    </source>
</evidence>
<dbReference type="KEGG" id="atm:ANT_01870"/>
<dbReference type="NCBIfam" id="NF009239">
    <property type="entry name" value="PRK12595.1"/>
    <property type="match status" value="1"/>
</dbReference>
<dbReference type="GO" id="GO:0009073">
    <property type="term" value="P:aromatic amino acid family biosynthetic process"/>
    <property type="evidence" value="ECO:0007669"/>
    <property type="project" value="InterPro"/>
</dbReference>
<dbReference type="RefSeq" id="WP_013558619.1">
    <property type="nucleotide sequence ID" value="NC_014960.1"/>
</dbReference>
<dbReference type="InterPro" id="IPR013785">
    <property type="entry name" value="Aldolase_TIM"/>
</dbReference>
<keyword evidence="1 5" id="KW-0808">Transferase</keyword>
<feature type="domain" description="DAHP synthetase I/KDSA" evidence="3">
    <location>
        <begin position="87"/>
        <end position="327"/>
    </location>
</feature>
<dbReference type="PANTHER" id="PTHR43018">
    <property type="entry name" value="PHOSPHO-2-DEHYDRO-3-DEOXYHEPTONATE ALDOLASE"/>
    <property type="match status" value="1"/>
</dbReference>
<dbReference type="PANTHER" id="PTHR43018:SF2">
    <property type="entry name" value="PHOSPHO-2-DEHYDRO-3-DEOXYHEPTONATE ALDOLASE"/>
    <property type="match status" value="1"/>
</dbReference>
<dbReference type="GO" id="GO:0003849">
    <property type="term" value="F:3-deoxy-7-phosphoheptulonate synthase activity"/>
    <property type="evidence" value="ECO:0007669"/>
    <property type="project" value="UniProtKB-EC"/>
</dbReference>
<dbReference type="InParanoid" id="E8MZ78"/>
<protein>
    <submittedName>
        <fullName evidence="5">Phospho-2-dehydro-3-deoxyheptonate aldolase</fullName>
        <ecNumber evidence="5">2.5.1.54</ecNumber>
    </submittedName>
</protein>
<dbReference type="Gene3D" id="3.20.20.70">
    <property type="entry name" value="Aldolase class I"/>
    <property type="match status" value="1"/>
</dbReference>
<dbReference type="STRING" id="926569.ANT_01870"/>